<protein>
    <submittedName>
        <fullName evidence="2">Uncharacterized protein</fullName>
    </submittedName>
</protein>
<keyword evidence="3" id="KW-1185">Reference proteome</keyword>
<feature type="region of interest" description="Disordered" evidence="1">
    <location>
        <begin position="1"/>
        <end position="52"/>
    </location>
</feature>
<name>A0A4Y7TA40_COPMI</name>
<sequence length="52" mass="5478">MVGRVLVARRPPLPPRKDLGVSKSSAESTLAGTDHKNLIATSPSTKDVTHGQ</sequence>
<feature type="compositionally biased region" description="Low complexity" evidence="1">
    <location>
        <begin position="1"/>
        <end position="10"/>
    </location>
</feature>
<evidence type="ECO:0000256" key="1">
    <source>
        <dbReference type="SAM" id="MobiDB-lite"/>
    </source>
</evidence>
<accession>A0A4Y7TA40</accession>
<comment type="caution">
    <text evidence="2">The sequence shown here is derived from an EMBL/GenBank/DDBJ whole genome shotgun (WGS) entry which is preliminary data.</text>
</comment>
<dbReference type="EMBL" id="QPFP01000020">
    <property type="protein sequence ID" value="TEB31000.1"/>
    <property type="molecule type" value="Genomic_DNA"/>
</dbReference>
<proteinExistence type="predicted"/>
<dbReference type="Proteomes" id="UP000298030">
    <property type="component" value="Unassembled WGS sequence"/>
</dbReference>
<evidence type="ECO:0000313" key="3">
    <source>
        <dbReference type="Proteomes" id="UP000298030"/>
    </source>
</evidence>
<evidence type="ECO:0000313" key="2">
    <source>
        <dbReference type="EMBL" id="TEB31000.1"/>
    </source>
</evidence>
<feature type="compositionally biased region" description="Polar residues" evidence="1">
    <location>
        <begin position="22"/>
        <end position="31"/>
    </location>
</feature>
<reference evidence="2 3" key="1">
    <citation type="journal article" date="2019" name="Nat. Ecol. Evol.">
        <title>Megaphylogeny resolves global patterns of mushroom evolution.</title>
        <authorList>
            <person name="Varga T."/>
            <person name="Krizsan K."/>
            <person name="Foldi C."/>
            <person name="Dima B."/>
            <person name="Sanchez-Garcia M."/>
            <person name="Sanchez-Ramirez S."/>
            <person name="Szollosi G.J."/>
            <person name="Szarkandi J.G."/>
            <person name="Papp V."/>
            <person name="Albert L."/>
            <person name="Andreopoulos W."/>
            <person name="Angelini C."/>
            <person name="Antonin V."/>
            <person name="Barry K.W."/>
            <person name="Bougher N.L."/>
            <person name="Buchanan P."/>
            <person name="Buyck B."/>
            <person name="Bense V."/>
            <person name="Catcheside P."/>
            <person name="Chovatia M."/>
            <person name="Cooper J."/>
            <person name="Damon W."/>
            <person name="Desjardin D."/>
            <person name="Finy P."/>
            <person name="Geml J."/>
            <person name="Haridas S."/>
            <person name="Hughes K."/>
            <person name="Justo A."/>
            <person name="Karasinski D."/>
            <person name="Kautmanova I."/>
            <person name="Kiss B."/>
            <person name="Kocsube S."/>
            <person name="Kotiranta H."/>
            <person name="LaButti K.M."/>
            <person name="Lechner B.E."/>
            <person name="Liimatainen K."/>
            <person name="Lipzen A."/>
            <person name="Lukacs Z."/>
            <person name="Mihaltcheva S."/>
            <person name="Morgado L.N."/>
            <person name="Niskanen T."/>
            <person name="Noordeloos M.E."/>
            <person name="Ohm R.A."/>
            <person name="Ortiz-Santana B."/>
            <person name="Ovrebo C."/>
            <person name="Racz N."/>
            <person name="Riley R."/>
            <person name="Savchenko A."/>
            <person name="Shiryaev A."/>
            <person name="Soop K."/>
            <person name="Spirin V."/>
            <person name="Szebenyi C."/>
            <person name="Tomsovsky M."/>
            <person name="Tulloss R.E."/>
            <person name="Uehling J."/>
            <person name="Grigoriev I.V."/>
            <person name="Vagvolgyi C."/>
            <person name="Papp T."/>
            <person name="Martin F.M."/>
            <person name="Miettinen O."/>
            <person name="Hibbett D.S."/>
            <person name="Nagy L.G."/>
        </authorList>
    </citation>
    <scope>NUCLEOTIDE SEQUENCE [LARGE SCALE GENOMIC DNA]</scope>
    <source>
        <strain evidence="2 3">FP101781</strain>
    </source>
</reference>
<dbReference type="AlphaFoldDB" id="A0A4Y7TA40"/>
<organism evidence="2 3">
    <name type="scientific">Coprinellus micaceus</name>
    <name type="common">Glistening ink-cap mushroom</name>
    <name type="synonym">Coprinus micaceus</name>
    <dbReference type="NCBI Taxonomy" id="71717"/>
    <lineage>
        <taxon>Eukaryota</taxon>
        <taxon>Fungi</taxon>
        <taxon>Dikarya</taxon>
        <taxon>Basidiomycota</taxon>
        <taxon>Agaricomycotina</taxon>
        <taxon>Agaricomycetes</taxon>
        <taxon>Agaricomycetidae</taxon>
        <taxon>Agaricales</taxon>
        <taxon>Agaricineae</taxon>
        <taxon>Psathyrellaceae</taxon>
        <taxon>Coprinellus</taxon>
    </lineage>
</organism>
<gene>
    <name evidence="2" type="ORF">FA13DRAFT_1732973</name>
</gene>